<evidence type="ECO:0000313" key="4">
    <source>
        <dbReference type="EMBL" id="KAF7835029.1"/>
    </source>
</evidence>
<dbReference type="Proteomes" id="UP000634136">
    <property type="component" value="Unassembled WGS sequence"/>
</dbReference>
<feature type="domain" description="CCHC-type" evidence="3">
    <location>
        <begin position="49"/>
        <end position="65"/>
    </location>
</feature>
<dbReference type="PROSITE" id="PS50158">
    <property type="entry name" value="ZF_CCHC"/>
    <property type="match status" value="1"/>
</dbReference>
<dbReference type="PANTHER" id="PTHR35046">
    <property type="entry name" value="ZINC KNUCKLE (CCHC-TYPE) FAMILY PROTEIN"/>
    <property type="match status" value="1"/>
</dbReference>
<evidence type="ECO:0000256" key="2">
    <source>
        <dbReference type="SAM" id="MobiDB-lite"/>
    </source>
</evidence>
<dbReference type="SMART" id="SM00343">
    <property type="entry name" value="ZnF_C2HC"/>
    <property type="match status" value="1"/>
</dbReference>
<feature type="compositionally biased region" description="Polar residues" evidence="2">
    <location>
        <begin position="27"/>
        <end position="41"/>
    </location>
</feature>
<organism evidence="4 5">
    <name type="scientific">Senna tora</name>
    <dbReference type="NCBI Taxonomy" id="362788"/>
    <lineage>
        <taxon>Eukaryota</taxon>
        <taxon>Viridiplantae</taxon>
        <taxon>Streptophyta</taxon>
        <taxon>Embryophyta</taxon>
        <taxon>Tracheophyta</taxon>
        <taxon>Spermatophyta</taxon>
        <taxon>Magnoliopsida</taxon>
        <taxon>eudicotyledons</taxon>
        <taxon>Gunneridae</taxon>
        <taxon>Pentapetalae</taxon>
        <taxon>rosids</taxon>
        <taxon>fabids</taxon>
        <taxon>Fabales</taxon>
        <taxon>Fabaceae</taxon>
        <taxon>Caesalpinioideae</taxon>
        <taxon>Cassia clade</taxon>
        <taxon>Senna</taxon>
    </lineage>
</organism>
<gene>
    <name evidence="4" type="ORF">G2W53_009888</name>
</gene>
<dbReference type="GO" id="GO:0003676">
    <property type="term" value="F:nucleic acid binding"/>
    <property type="evidence" value="ECO:0007669"/>
    <property type="project" value="InterPro"/>
</dbReference>
<comment type="caution">
    <text evidence="4">The sequence shown here is derived from an EMBL/GenBank/DDBJ whole genome shotgun (WGS) entry which is preliminary data.</text>
</comment>
<reference evidence="4" key="1">
    <citation type="submission" date="2020-09" db="EMBL/GenBank/DDBJ databases">
        <title>Genome-Enabled Discovery of Anthraquinone Biosynthesis in Senna tora.</title>
        <authorList>
            <person name="Kang S.-H."/>
            <person name="Pandey R.P."/>
            <person name="Lee C.-M."/>
            <person name="Sim J.-S."/>
            <person name="Jeong J.-T."/>
            <person name="Choi B.-S."/>
            <person name="Jung M."/>
            <person name="Ginzburg D."/>
            <person name="Zhao K."/>
            <person name="Won S.Y."/>
            <person name="Oh T.-J."/>
            <person name="Yu Y."/>
            <person name="Kim N.-H."/>
            <person name="Lee O.R."/>
            <person name="Lee T.-H."/>
            <person name="Bashyal P."/>
            <person name="Kim T.-S."/>
            <person name="Lee W.-H."/>
            <person name="Kawkins C."/>
            <person name="Kim C.-K."/>
            <person name="Kim J.S."/>
            <person name="Ahn B.O."/>
            <person name="Rhee S.Y."/>
            <person name="Sohng J.K."/>
        </authorList>
    </citation>
    <scope>NUCLEOTIDE SEQUENCE</scope>
    <source>
        <tissue evidence="4">Leaf</tissue>
    </source>
</reference>
<dbReference type="InterPro" id="IPR001878">
    <property type="entry name" value="Znf_CCHC"/>
</dbReference>
<evidence type="ECO:0000256" key="1">
    <source>
        <dbReference type="PROSITE-ProRule" id="PRU00047"/>
    </source>
</evidence>
<dbReference type="Pfam" id="PF17921">
    <property type="entry name" value="Integrase_H2C2"/>
    <property type="match status" value="1"/>
</dbReference>
<keyword evidence="1" id="KW-0479">Metal-binding</keyword>
<dbReference type="InterPro" id="IPR036875">
    <property type="entry name" value="Znf_CCHC_sf"/>
</dbReference>
<dbReference type="InterPro" id="IPR036397">
    <property type="entry name" value="RNaseH_sf"/>
</dbReference>
<dbReference type="CDD" id="cd00303">
    <property type="entry name" value="retropepsin_like"/>
    <property type="match status" value="1"/>
</dbReference>
<dbReference type="FunFam" id="1.10.340.70:FF:000001">
    <property type="entry name" value="Retrovirus-related Pol polyprotein from transposon gypsy-like Protein"/>
    <property type="match status" value="1"/>
</dbReference>
<sequence length="578" mass="65970">MMRRMTKVVEVLVGEEKVEEVDKGKGRSTSIQQGNSEPSFKQSKHRDIRCFKCQGRGHISSDCPNRKTMLIRGDEIVSEFEHDNDSDSSHPSVPSLEDCSDIDDNVVFAERGESLVTWRALNLNVKEKSLEQRENIFHTKCLVSGKVCSMIIDGGSCTNVASAYMVDKLELRCEKHPNPYRLQWLNDSGEVKVTKQVVVPFSIGKYVDEVRCDVVPMQAGHLLLGRPWQFDRKVNHDGFTNRYTFEMNGRKITLAPMTPSEIYQDQLKAKISSNEGKDNVVADALSRRYALISMLSSKLLGFEHLKELYVHDSDFADLYHACEHAAFNKFYRHDGFLFKNKQLCIPICSVREILVREAHNGGLIGHFGVQKTLDMLNEHFYWPNKRKDVEKICAKCIACKQAEFKSMPHGLYTHLPVPTEPWTNIFMDFVLGLPQTKEGTMLRAIVGKNLKTWEDCLPFIEFAYNRAVHSSTDGKKMVEVVKAIHEKAREHIEKKNRIYAQKANKGMKEELSLPPGPITRSRAKKFKESLQIYVGKLLEHMEDQDSIKAQEIIHTQLGVNASNKPNMYLVNYLAAENV</sequence>
<evidence type="ECO:0000313" key="5">
    <source>
        <dbReference type="Proteomes" id="UP000634136"/>
    </source>
</evidence>
<protein>
    <recommendedName>
        <fullName evidence="3">CCHC-type domain-containing protein</fullName>
    </recommendedName>
</protein>
<proteinExistence type="predicted"/>
<dbReference type="Gene3D" id="2.40.70.10">
    <property type="entry name" value="Acid Proteases"/>
    <property type="match status" value="1"/>
</dbReference>
<dbReference type="Pfam" id="PF00098">
    <property type="entry name" value="zf-CCHC"/>
    <property type="match status" value="1"/>
</dbReference>
<keyword evidence="1" id="KW-0863">Zinc-finger</keyword>
<keyword evidence="1" id="KW-0862">Zinc</keyword>
<dbReference type="SUPFAM" id="SSF57756">
    <property type="entry name" value="Retrovirus zinc finger-like domains"/>
    <property type="match status" value="1"/>
</dbReference>
<dbReference type="PANTHER" id="PTHR35046:SF9">
    <property type="entry name" value="RNA-DIRECTED DNA POLYMERASE"/>
    <property type="match status" value="1"/>
</dbReference>
<dbReference type="Gene3D" id="4.10.60.10">
    <property type="entry name" value="Zinc finger, CCHC-type"/>
    <property type="match status" value="1"/>
</dbReference>
<dbReference type="AlphaFoldDB" id="A0A834WYV7"/>
<dbReference type="GO" id="GO:0008270">
    <property type="term" value="F:zinc ion binding"/>
    <property type="evidence" value="ECO:0007669"/>
    <property type="project" value="UniProtKB-KW"/>
</dbReference>
<keyword evidence="5" id="KW-1185">Reference proteome</keyword>
<dbReference type="Gene3D" id="3.30.420.10">
    <property type="entry name" value="Ribonuclease H-like superfamily/Ribonuclease H"/>
    <property type="match status" value="1"/>
</dbReference>
<name>A0A834WYV7_9FABA</name>
<dbReference type="InterPro" id="IPR041588">
    <property type="entry name" value="Integrase_H2C2"/>
</dbReference>
<accession>A0A834WYV7</accession>
<dbReference type="Gene3D" id="1.10.340.70">
    <property type="match status" value="1"/>
</dbReference>
<dbReference type="EMBL" id="JAAIUW010000004">
    <property type="protein sequence ID" value="KAF7835029.1"/>
    <property type="molecule type" value="Genomic_DNA"/>
</dbReference>
<evidence type="ECO:0000259" key="3">
    <source>
        <dbReference type="PROSITE" id="PS50158"/>
    </source>
</evidence>
<dbReference type="OrthoDB" id="1933708at2759"/>
<feature type="region of interest" description="Disordered" evidence="2">
    <location>
        <begin position="18"/>
        <end position="43"/>
    </location>
</feature>
<dbReference type="InterPro" id="IPR021109">
    <property type="entry name" value="Peptidase_aspartic_dom_sf"/>
</dbReference>